<gene>
    <name evidence="13" type="ORF">NV381_04950</name>
</gene>
<dbReference type="CDD" id="cd00082">
    <property type="entry name" value="HisKA"/>
    <property type="match status" value="1"/>
</dbReference>
<comment type="catalytic activity">
    <reaction evidence="1">
        <text>ATP + protein L-histidine = ADP + protein N-phospho-L-histidine.</text>
        <dbReference type="EC" id="2.7.13.3"/>
    </reaction>
</comment>
<evidence type="ECO:0000313" key="13">
    <source>
        <dbReference type="EMBL" id="MCR8630549.1"/>
    </source>
</evidence>
<evidence type="ECO:0000256" key="9">
    <source>
        <dbReference type="PROSITE-ProRule" id="PRU00169"/>
    </source>
</evidence>
<feature type="transmembrane region" description="Helical" evidence="10">
    <location>
        <begin position="222"/>
        <end position="248"/>
    </location>
</feature>
<dbReference type="InterPro" id="IPR011623">
    <property type="entry name" value="7TMR_DISM_rcpt_extracell_dom1"/>
</dbReference>
<reference evidence="13 14" key="1">
    <citation type="submission" date="2022-08" db="EMBL/GenBank/DDBJ databases">
        <title>Paenibacillus endoradicis sp. nov., Paenibacillus radicibacter sp. nov and Paenibacillus pararadicis sp. nov., three cold-adapted plant growth-promoting bacteria isolated from root of Larix gmelinii in Great Khingan.</title>
        <authorList>
            <person name="Xue H."/>
        </authorList>
    </citation>
    <scope>NUCLEOTIDE SEQUENCE [LARGE SCALE GENOMIC DNA]</scope>
    <source>
        <strain evidence="13 14">N5-1-1-5</strain>
    </source>
</reference>
<dbReference type="PANTHER" id="PTHR43547">
    <property type="entry name" value="TWO-COMPONENT HISTIDINE KINASE"/>
    <property type="match status" value="1"/>
</dbReference>
<dbReference type="EMBL" id="JANQBD010000003">
    <property type="protein sequence ID" value="MCR8630549.1"/>
    <property type="molecule type" value="Genomic_DNA"/>
</dbReference>
<feature type="transmembrane region" description="Helical" evidence="10">
    <location>
        <begin position="255"/>
        <end position="272"/>
    </location>
</feature>
<dbReference type="EC" id="2.7.13.3" evidence="2"/>
<keyword evidence="5" id="KW-0547">Nucleotide-binding</keyword>
<feature type="transmembrane region" description="Helical" evidence="10">
    <location>
        <begin position="292"/>
        <end position="313"/>
    </location>
</feature>
<organism evidence="13 14">
    <name type="scientific">Paenibacillus radicis</name>
    <name type="common">ex Xue et al. 2023</name>
    <dbReference type="NCBI Taxonomy" id="2972489"/>
    <lineage>
        <taxon>Bacteria</taxon>
        <taxon>Bacillati</taxon>
        <taxon>Bacillota</taxon>
        <taxon>Bacilli</taxon>
        <taxon>Bacillales</taxon>
        <taxon>Paenibacillaceae</taxon>
        <taxon>Paenibacillus</taxon>
    </lineage>
</organism>
<dbReference type="InterPro" id="IPR001789">
    <property type="entry name" value="Sig_transdc_resp-reg_receiver"/>
</dbReference>
<dbReference type="Gene3D" id="2.60.120.260">
    <property type="entry name" value="Galactose-binding domain-like"/>
    <property type="match status" value="1"/>
</dbReference>
<dbReference type="Gene3D" id="3.30.565.10">
    <property type="entry name" value="Histidine kinase-like ATPase, C-terminal domain"/>
    <property type="match status" value="2"/>
</dbReference>
<dbReference type="InterPro" id="IPR004358">
    <property type="entry name" value="Sig_transdc_His_kin-like_C"/>
</dbReference>
<dbReference type="Proteomes" id="UP001300012">
    <property type="component" value="Unassembled WGS sequence"/>
</dbReference>
<keyword evidence="14" id="KW-1185">Reference proteome</keyword>
<evidence type="ECO:0000256" key="2">
    <source>
        <dbReference type="ARBA" id="ARBA00012438"/>
    </source>
</evidence>
<evidence type="ECO:0000256" key="6">
    <source>
        <dbReference type="ARBA" id="ARBA00022777"/>
    </source>
</evidence>
<dbReference type="InterPro" id="IPR005467">
    <property type="entry name" value="His_kinase_dom"/>
</dbReference>
<evidence type="ECO:0000256" key="4">
    <source>
        <dbReference type="ARBA" id="ARBA00022679"/>
    </source>
</evidence>
<dbReference type="Pfam" id="PF02518">
    <property type="entry name" value="HATPase_c"/>
    <property type="match status" value="2"/>
</dbReference>
<dbReference type="Gene3D" id="1.10.287.130">
    <property type="match status" value="1"/>
</dbReference>
<keyword evidence="6" id="KW-0418">Kinase</keyword>
<dbReference type="PANTHER" id="PTHR43547:SF2">
    <property type="entry name" value="HYBRID SIGNAL TRANSDUCTION HISTIDINE KINASE C"/>
    <property type="match status" value="1"/>
</dbReference>
<evidence type="ECO:0000256" key="5">
    <source>
        <dbReference type="ARBA" id="ARBA00022741"/>
    </source>
</evidence>
<protein>
    <recommendedName>
        <fullName evidence="2">histidine kinase</fullName>
        <ecNumber evidence="2">2.7.13.3</ecNumber>
    </recommendedName>
</protein>
<keyword evidence="10" id="KW-0472">Membrane</keyword>
<keyword evidence="10" id="KW-0812">Transmembrane</keyword>
<dbReference type="Pfam" id="PF07695">
    <property type="entry name" value="7TMR-DISM_7TM"/>
    <property type="match status" value="1"/>
</dbReference>
<keyword evidence="10" id="KW-1133">Transmembrane helix</keyword>
<evidence type="ECO:0000259" key="12">
    <source>
        <dbReference type="PROSITE" id="PS50110"/>
    </source>
</evidence>
<keyword evidence="4" id="KW-0808">Transferase</keyword>
<dbReference type="CDD" id="cd17574">
    <property type="entry name" value="REC_OmpR"/>
    <property type="match status" value="1"/>
</dbReference>
<dbReference type="InterPro" id="IPR008979">
    <property type="entry name" value="Galactose-bd-like_sf"/>
</dbReference>
<feature type="domain" description="Histidine kinase" evidence="11">
    <location>
        <begin position="452"/>
        <end position="669"/>
    </location>
</feature>
<dbReference type="Gene3D" id="3.40.50.2300">
    <property type="match status" value="1"/>
</dbReference>
<feature type="transmembrane region" description="Helical" evidence="10">
    <location>
        <begin position="378"/>
        <end position="398"/>
    </location>
</feature>
<dbReference type="PRINTS" id="PR00344">
    <property type="entry name" value="BCTRLSENSOR"/>
</dbReference>
<name>A0ABT1YBI1_9BACL</name>
<evidence type="ECO:0000259" key="11">
    <source>
        <dbReference type="PROSITE" id="PS50109"/>
    </source>
</evidence>
<keyword evidence="7 13" id="KW-0067">ATP-binding</keyword>
<feature type="transmembrane region" description="Helical" evidence="10">
    <location>
        <begin position="404"/>
        <end position="422"/>
    </location>
</feature>
<evidence type="ECO:0000256" key="7">
    <source>
        <dbReference type="ARBA" id="ARBA00022840"/>
    </source>
</evidence>
<feature type="transmembrane region" description="Helical" evidence="10">
    <location>
        <begin position="320"/>
        <end position="340"/>
    </location>
</feature>
<evidence type="ECO:0000256" key="3">
    <source>
        <dbReference type="ARBA" id="ARBA00022553"/>
    </source>
</evidence>
<feature type="domain" description="Histidine kinase" evidence="11">
    <location>
        <begin position="946"/>
        <end position="1044"/>
    </location>
</feature>
<dbReference type="Pfam" id="PF06580">
    <property type="entry name" value="His_kinase"/>
    <property type="match status" value="1"/>
</dbReference>
<dbReference type="SMART" id="SM00387">
    <property type="entry name" value="HATPase_c"/>
    <property type="match status" value="2"/>
</dbReference>
<accession>A0ABT1YBI1</accession>
<dbReference type="InterPro" id="IPR036097">
    <property type="entry name" value="HisK_dim/P_sf"/>
</dbReference>
<keyword evidence="3 9" id="KW-0597">Phosphoprotein</keyword>
<dbReference type="PROSITE" id="PS50109">
    <property type="entry name" value="HIS_KIN"/>
    <property type="match status" value="2"/>
</dbReference>
<dbReference type="PROSITE" id="PS50110">
    <property type="entry name" value="RESPONSE_REGULATORY"/>
    <property type="match status" value="1"/>
</dbReference>
<dbReference type="SUPFAM" id="SSF49785">
    <property type="entry name" value="Galactose-binding domain-like"/>
    <property type="match status" value="1"/>
</dbReference>
<evidence type="ECO:0000313" key="14">
    <source>
        <dbReference type="Proteomes" id="UP001300012"/>
    </source>
</evidence>
<feature type="transmembrane region" description="Helical" evidence="10">
    <location>
        <begin position="346"/>
        <end position="366"/>
    </location>
</feature>
<dbReference type="SUPFAM" id="SSF55874">
    <property type="entry name" value="ATPase domain of HSP90 chaperone/DNA topoisomerase II/histidine kinase"/>
    <property type="match status" value="2"/>
</dbReference>
<dbReference type="RefSeq" id="WP_258212170.1">
    <property type="nucleotide sequence ID" value="NZ_JANQBD010000003.1"/>
</dbReference>
<evidence type="ECO:0000256" key="8">
    <source>
        <dbReference type="ARBA" id="ARBA00023012"/>
    </source>
</evidence>
<dbReference type="InterPro" id="IPR003594">
    <property type="entry name" value="HATPase_dom"/>
</dbReference>
<dbReference type="InterPro" id="IPR003661">
    <property type="entry name" value="HisK_dim/P_dom"/>
</dbReference>
<sequence>MWRNRGNTHFLTNISTMMTKRKIIIIIATLILLLTAIRLVWITLQATPANQPKAINGVLDLRGWNFKQTGPLKLDGQWAFYPEQLIMVNSQDTSPQEAGSQYIQVPQNWISSQSSGSTFGYGSYRLRILVDPEQDQSFGIRAQDIASSSEIFIDGRSKGHAGQPGADSREYRPDAVLYTAFFNTDKSEIDVVIHVANFHNKGMGGIVQSLLFGRLDAVTGHAFFSVGMQLLLCTFLAIHMIYTFIIFVIGTREPALLHFFMMNFCTMMLALLSDDKMLLTWVTITYEWHVKLILISLLALNAFMVQLATGLVPHPRSRRVIHLYTALCIVLILLIVAVSYEYTQLYWYLYIPVGVFAPFVLAWHFFRAVARGEHDSIYFLIGSTAIVINVIWSFVKTANLMELYFYPIDYIVTFLAFVAYWFKRYFRTAEQTKKLALKLQLADKQKDDFLANTSHELRNPLHSMLNIAQSVLDSGEKAMDGKNRRDLELLVTVGRRMSFMLGDLLDLTRLHERGIVLHKTNVTIQSLVAGVIDMLRFMTDGKRVGFVSHISSTFPQVTADENRLIQILFNLLHNAVKFTNEGTVKVEAVIREGKAHISIEDTGIGMNDETIQRIFQPYEQGNFGAGAVGGLGLGLSIVRQLVELHGGTIEAHAAPGQGSVFTFTLPLVEEAPETRERKQDHEAGGMFVLPLLTTTTEYTVEADSIAANAPVDRAADRPNLLAVDDDPLNLSILVNMLSADGYEVVTASSGQEALTLLELKQWDLVISDVMMPQMSGYELARTIRDRFTISELPILLLTARSRTEDIKAGFQSGANDYVMKPVEATELKSRVRALTDLKASVRERLRLEAAWLQAQIQPHFLFNTLNSIAALSEIDTLRMRSLLDAFGNYLKTSFHFANTEKLVPIQHELDLVRSYLFIEKERFEDRLNIVWEIDSNLQCQVPPLSIQPLVENAVRHGVCRRIRGGTVRISIAEEAGSVRIAVADDGPGIDEDKLHSLLDNSRSDWKRGIGLLNTDRRLKQLFGQGLQIASSSNEGTRVAFTVIK</sequence>
<dbReference type="SMART" id="SM00448">
    <property type="entry name" value="REC"/>
    <property type="match status" value="1"/>
</dbReference>
<dbReference type="SMART" id="SM00388">
    <property type="entry name" value="HisKA"/>
    <property type="match status" value="1"/>
</dbReference>
<dbReference type="InterPro" id="IPR011006">
    <property type="entry name" value="CheY-like_superfamily"/>
</dbReference>
<comment type="caution">
    <text evidence="13">The sequence shown here is derived from an EMBL/GenBank/DDBJ whole genome shotgun (WGS) entry which is preliminary data.</text>
</comment>
<feature type="modified residue" description="4-aspartylphosphate" evidence="9">
    <location>
        <position position="768"/>
    </location>
</feature>
<keyword evidence="8" id="KW-0902">Two-component regulatory system</keyword>
<dbReference type="SUPFAM" id="SSF47384">
    <property type="entry name" value="Homodimeric domain of signal transducing histidine kinase"/>
    <property type="match status" value="1"/>
</dbReference>
<dbReference type="InterPro" id="IPR036890">
    <property type="entry name" value="HATPase_C_sf"/>
</dbReference>
<evidence type="ECO:0000256" key="10">
    <source>
        <dbReference type="SAM" id="Phobius"/>
    </source>
</evidence>
<dbReference type="Pfam" id="PF00512">
    <property type="entry name" value="HisKA"/>
    <property type="match status" value="1"/>
</dbReference>
<dbReference type="SUPFAM" id="SSF52172">
    <property type="entry name" value="CheY-like"/>
    <property type="match status" value="1"/>
</dbReference>
<proteinExistence type="predicted"/>
<evidence type="ECO:0000256" key="1">
    <source>
        <dbReference type="ARBA" id="ARBA00000085"/>
    </source>
</evidence>
<dbReference type="GO" id="GO:0005524">
    <property type="term" value="F:ATP binding"/>
    <property type="evidence" value="ECO:0007669"/>
    <property type="project" value="UniProtKB-KW"/>
</dbReference>
<dbReference type="InterPro" id="IPR010559">
    <property type="entry name" value="Sig_transdc_His_kin_internal"/>
</dbReference>
<feature type="domain" description="Response regulatory" evidence="12">
    <location>
        <begin position="719"/>
        <end position="835"/>
    </location>
</feature>
<dbReference type="Pfam" id="PF00072">
    <property type="entry name" value="Response_reg"/>
    <property type="match status" value="1"/>
</dbReference>